<evidence type="ECO:0000313" key="2">
    <source>
        <dbReference type="Proteomes" id="UP000017836"/>
    </source>
</evidence>
<dbReference type="Gramene" id="ERM94770">
    <property type="protein sequence ID" value="ERM94770"/>
    <property type="gene ID" value="AMTR_s00011p00261330"/>
</dbReference>
<protein>
    <submittedName>
        <fullName evidence="1">Uncharacterized protein</fullName>
    </submittedName>
</protein>
<name>W1NHX3_AMBTC</name>
<keyword evidence="2" id="KW-1185">Reference proteome</keyword>
<sequence length="141" mass="15430">MSVVIGEPVETEPNNVAVVEMDATSPITVIRQDEGPLLIGFTTSSPTHVSSFISSTMADPLLPLDPKTISDSMPTPVMEETVVASIFSDSGMDFNIPIGVVFKELITKQKKGNQKQKTKQWLWERGPRLGCRLRGSLELNT</sequence>
<dbReference type="Proteomes" id="UP000017836">
    <property type="component" value="Unassembled WGS sequence"/>
</dbReference>
<organism evidence="1 2">
    <name type="scientific">Amborella trichopoda</name>
    <dbReference type="NCBI Taxonomy" id="13333"/>
    <lineage>
        <taxon>Eukaryota</taxon>
        <taxon>Viridiplantae</taxon>
        <taxon>Streptophyta</taxon>
        <taxon>Embryophyta</taxon>
        <taxon>Tracheophyta</taxon>
        <taxon>Spermatophyta</taxon>
        <taxon>Magnoliopsida</taxon>
        <taxon>Amborellales</taxon>
        <taxon>Amborellaceae</taxon>
        <taxon>Amborella</taxon>
    </lineage>
</organism>
<dbReference type="HOGENOM" id="CLU_1827911_0_0_1"/>
<reference evidence="2" key="1">
    <citation type="journal article" date="2013" name="Science">
        <title>The Amborella genome and the evolution of flowering plants.</title>
        <authorList>
            <consortium name="Amborella Genome Project"/>
        </authorList>
    </citation>
    <scope>NUCLEOTIDE SEQUENCE [LARGE SCALE GENOMIC DNA]</scope>
</reference>
<evidence type="ECO:0000313" key="1">
    <source>
        <dbReference type="EMBL" id="ERM94770.1"/>
    </source>
</evidence>
<proteinExistence type="predicted"/>
<dbReference type="AlphaFoldDB" id="W1NHX3"/>
<gene>
    <name evidence="1" type="ORF">AMTR_s00011p00261330</name>
</gene>
<accession>W1NHX3</accession>
<dbReference type="EMBL" id="KI397507">
    <property type="protein sequence ID" value="ERM94770.1"/>
    <property type="molecule type" value="Genomic_DNA"/>
</dbReference>